<dbReference type="RefSeq" id="XP_006825685.1">
    <property type="nucleotide sequence ID" value="XM_006825622.1"/>
</dbReference>
<dbReference type="GeneID" id="102800584"/>
<dbReference type="PROSITE" id="PS51720">
    <property type="entry name" value="G_AIG1"/>
    <property type="match status" value="1"/>
</dbReference>
<dbReference type="InterPro" id="IPR006703">
    <property type="entry name" value="G_AIG1"/>
</dbReference>
<keyword evidence="3" id="KW-0342">GTP-binding</keyword>
<comment type="similarity">
    <text evidence="1">Belongs to the TRAFAC class TrmE-Era-EngA-EngB-Septin-like GTPase superfamily. AIG1/Toc34/Toc159-like paraseptin GTPase family. IAN subfamily.</text>
</comment>
<dbReference type="Gene3D" id="3.40.50.300">
    <property type="entry name" value="P-loop containing nucleotide triphosphate hydrolases"/>
    <property type="match status" value="2"/>
</dbReference>
<dbReference type="PANTHER" id="PTHR10903">
    <property type="entry name" value="GTPASE, IMAP FAMILY MEMBER-RELATED"/>
    <property type="match status" value="1"/>
</dbReference>
<name>A0ABM0N094_SACKO</name>
<keyword evidence="5" id="KW-1185">Reference proteome</keyword>
<evidence type="ECO:0000256" key="2">
    <source>
        <dbReference type="ARBA" id="ARBA00022741"/>
    </source>
</evidence>
<evidence type="ECO:0000256" key="1">
    <source>
        <dbReference type="ARBA" id="ARBA00008535"/>
    </source>
</evidence>
<evidence type="ECO:0000313" key="5">
    <source>
        <dbReference type="Proteomes" id="UP000694865"/>
    </source>
</evidence>
<protein>
    <submittedName>
        <fullName evidence="6">GTPase IMAP family member 7-like</fullName>
    </submittedName>
</protein>
<dbReference type="CDD" id="cd00882">
    <property type="entry name" value="Ras_like_GTPase"/>
    <property type="match status" value="1"/>
</dbReference>
<keyword evidence="2" id="KW-0547">Nucleotide-binding</keyword>
<feature type="domain" description="AIG1-type G" evidence="4">
    <location>
        <begin position="94"/>
        <end position="304"/>
    </location>
</feature>
<dbReference type="Proteomes" id="UP000694865">
    <property type="component" value="Unplaced"/>
</dbReference>
<organism evidence="5 6">
    <name type="scientific">Saccoglossus kowalevskii</name>
    <name type="common">Acorn worm</name>
    <dbReference type="NCBI Taxonomy" id="10224"/>
    <lineage>
        <taxon>Eukaryota</taxon>
        <taxon>Metazoa</taxon>
        <taxon>Hemichordata</taxon>
        <taxon>Enteropneusta</taxon>
        <taxon>Harrimaniidae</taxon>
        <taxon>Saccoglossus</taxon>
    </lineage>
</organism>
<evidence type="ECO:0000259" key="4">
    <source>
        <dbReference type="PROSITE" id="PS51720"/>
    </source>
</evidence>
<dbReference type="Pfam" id="PF04548">
    <property type="entry name" value="AIG1"/>
    <property type="match status" value="2"/>
</dbReference>
<reference evidence="6" key="1">
    <citation type="submission" date="2025-08" db="UniProtKB">
        <authorList>
            <consortium name="RefSeq"/>
        </authorList>
    </citation>
    <scope>IDENTIFICATION</scope>
    <source>
        <tissue evidence="6">Testes</tissue>
    </source>
</reference>
<gene>
    <name evidence="6" type="primary">LOC102800584</name>
</gene>
<dbReference type="PANTHER" id="PTHR10903:SF184">
    <property type="entry name" value="GTP-BINDING PROTEIN A"/>
    <property type="match status" value="1"/>
</dbReference>
<dbReference type="InterPro" id="IPR045058">
    <property type="entry name" value="GIMA/IAN/Toc"/>
</dbReference>
<dbReference type="SUPFAM" id="SSF52540">
    <property type="entry name" value="P-loop containing nucleoside triphosphate hydrolases"/>
    <property type="match status" value="2"/>
</dbReference>
<evidence type="ECO:0000256" key="3">
    <source>
        <dbReference type="ARBA" id="ARBA00023134"/>
    </source>
</evidence>
<evidence type="ECO:0000313" key="6">
    <source>
        <dbReference type="RefSeq" id="XP_006825685.1"/>
    </source>
</evidence>
<proteinExistence type="inferred from homology"/>
<dbReference type="InterPro" id="IPR027417">
    <property type="entry name" value="P-loop_NTPase"/>
</dbReference>
<sequence>MATGTDQLILVLIGRTGSGKSATGNTILGDKSFDASRSAVSQTINKKWGKRSNGREIVVIDTPGVFDTREDVSKDVIAKEISKCVDIVIMATGNRKINLLLLGRTGSGKSATGNTILGRNWFISKRSASSTTTEAAWGKCSYKAREIVVVDSPGVFDTRDGVSNKVIAREIAKCTTMALTHGPGIDAFVLVLSIDDRFTGELVESVEIFKEIFKERFLEYVTIVFTRKDQLDEDQTLTDFLKDCPSKLQQLLKQCDNRVVGIDNKTKDENEKDSQRDELIQKLMTMMQKNGTLHFRTSLYRLSVKATFLGYLTCIVI</sequence>
<accession>A0ABM0N094</accession>